<comment type="caution">
    <text evidence="2">The sequence shown here is derived from an EMBL/GenBank/DDBJ whole genome shotgun (WGS) entry which is preliminary data.</text>
</comment>
<evidence type="ECO:0000313" key="3">
    <source>
        <dbReference type="Proteomes" id="UP000095713"/>
    </source>
</evidence>
<dbReference type="EMBL" id="MDJD01000007">
    <property type="protein sequence ID" value="OEK09296.1"/>
    <property type="molecule type" value="Genomic_DNA"/>
</dbReference>
<dbReference type="AlphaFoldDB" id="A0A1E5TD51"/>
<feature type="transmembrane region" description="Helical" evidence="1">
    <location>
        <begin position="92"/>
        <end position="114"/>
    </location>
</feature>
<organism evidence="2 3">
    <name type="scientific">Flavivirga aquatica</name>
    <dbReference type="NCBI Taxonomy" id="1849968"/>
    <lineage>
        <taxon>Bacteria</taxon>
        <taxon>Pseudomonadati</taxon>
        <taxon>Bacteroidota</taxon>
        <taxon>Flavobacteriia</taxon>
        <taxon>Flavobacteriales</taxon>
        <taxon>Flavobacteriaceae</taxon>
        <taxon>Flavivirga</taxon>
    </lineage>
</organism>
<dbReference type="OrthoDB" id="1139350at2"/>
<evidence type="ECO:0000256" key="1">
    <source>
        <dbReference type="SAM" id="Phobius"/>
    </source>
</evidence>
<dbReference type="RefSeq" id="WP_069828733.1">
    <property type="nucleotide sequence ID" value="NZ_MDJD01000007.1"/>
</dbReference>
<gene>
    <name evidence="2" type="ORF">A8C32_11270</name>
</gene>
<keyword evidence="3" id="KW-1185">Reference proteome</keyword>
<accession>A0A1E5TD51</accession>
<evidence type="ECO:0000313" key="2">
    <source>
        <dbReference type="EMBL" id="OEK09296.1"/>
    </source>
</evidence>
<keyword evidence="1" id="KW-1133">Transmembrane helix</keyword>
<sequence>MSEKLINIKEVALKNNCPECFSNDGLHLTFKQKIVNTKLYKSITSDISHEIECKTCHSIIYPVQWTDDIDRVFEYQKKAVTPKKSSTYLKKASWFVIIAVIIIIIAITLLIIYYTNL</sequence>
<protein>
    <submittedName>
        <fullName evidence="2">Uncharacterized protein</fullName>
    </submittedName>
</protein>
<name>A0A1E5TD51_9FLAO</name>
<dbReference type="Proteomes" id="UP000095713">
    <property type="component" value="Unassembled WGS sequence"/>
</dbReference>
<keyword evidence="1" id="KW-0812">Transmembrane</keyword>
<dbReference type="STRING" id="1849968.A8C32_11270"/>
<proteinExistence type="predicted"/>
<reference evidence="2 3" key="1">
    <citation type="submission" date="2016-05" db="EMBL/GenBank/DDBJ databases">
        <title>Draft Genome Sequence of Algibacter sp. Strain SK-16 Isolated from the Surface Water of Aburatsubo Inlet.</title>
        <authorList>
            <person name="Wong S.-K."/>
            <person name="Yoshizawa S."/>
            <person name="Nakajima Y."/>
            <person name="Ogura Y."/>
            <person name="Tetsuya H."/>
            <person name="Hamasaki K."/>
        </authorList>
    </citation>
    <scope>NUCLEOTIDE SEQUENCE [LARGE SCALE GENOMIC DNA]</scope>
    <source>
        <strain evidence="2 3">SK-16</strain>
    </source>
</reference>
<keyword evidence="1" id="KW-0472">Membrane</keyword>